<accession>A0ABT9BGL9</accession>
<feature type="signal peptide" evidence="1">
    <location>
        <begin position="1"/>
        <end position="22"/>
    </location>
</feature>
<reference evidence="2" key="1">
    <citation type="submission" date="2023-07" db="EMBL/GenBank/DDBJ databases">
        <authorList>
            <person name="Kim M.K."/>
        </authorList>
    </citation>
    <scope>NUCLEOTIDE SEQUENCE</scope>
    <source>
        <strain evidence="2">ASUV-10-1</strain>
    </source>
</reference>
<dbReference type="Proteomes" id="UP001176429">
    <property type="component" value="Unassembled WGS sequence"/>
</dbReference>
<name>A0ABT9BGL9_9BACT</name>
<organism evidence="2 3">
    <name type="scientific">Hymenobacter aranciens</name>
    <dbReference type="NCBI Taxonomy" id="3063996"/>
    <lineage>
        <taxon>Bacteria</taxon>
        <taxon>Pseudomonadati</taxon>
        <taxon>Bacteroidota</taxon>
        <taxon>Cytophagia</taxon>
        <taxon>Cytophagales</taxon>
        <taxon>Hymenobacteraceae</taxon>
        <taxon>Hymenobacter</taxon>
    </lineage>
</organism>
<evidence type="ECO:0000313" key="2">
    <source>
        <dbReference type="EMBL" id="MDO7877410.1"/>
    </source>
</evidence>
<comment type="caution">
    <text evidence="2">The sequence shown here is derived from an EMBL/GenBank/DDBJ whole genome shotgun (WGS) entry which is preliminary data.</text>
</comment>
<proteinExistence type="predicted"/>
<keyword evidence="1" id="KW-0732">Signal</keyword>
<gene>
    <name evidence="2" type="ORF">Q5H93_21900</name>
</gene>
<protein>
    <recommendedName>
        <fullName evidence="4">DUF4252 domain-containing protein</fullName>
    </recommendedName>
</protein>
<dbReference type="EMBL" id="JAUQSY010000019">
    <property type="protein sequence ID" value="MDO7877410.1"/>
    <property type="molecule type" value="Genomic_DNA"/>
</dbReference>
<sequence>MNWKLLLVLLANSLLRPSISPAQSTPAMYKEVLAALESQPLVVLLRDESPQELQKLAKRPTDLAQYKASVALYNSQVQQLIPKIWTLSPAIEFKSEEELEAFKKNKQQATLVLMYTQQRLGSLDNMNHTWGGTYSDTKWLLALMGGRRAVWSLSTVMPPRSVAAYDIVSGLRNLQLKVKAARATPPLDERAERQEYSQRLRTKTLLIDQTGLPEGLTESELRKIYPYPFQLVTVPEIETAVLAADPHYAYVGNLSNTARIVDTADGAHLAAVVTEGDPQWGKDVFKLFAKQVK</sequence>
<feature type="chain" id="PRO_5046863854" description="DUF4252 domain-containing protein" evidence="1">
    <location>
        <begin position="23"/>
        <end position="293"/>
    </location>
</feature>
<dbReference type="RefSeq" id="WP_305008838.1">
    <property type="nucleotide sequence ID" value="NZ_JAUQSY010000019.1"/>
</dbReference>
<evidence type="ECO:0008006" key="4">
    <source>
        <dbReference type="Google" id="ProtNLM"/>
    </source>
</evidence>
<keyword evidence="3" id="KW-1185">Reference proteome</keyword>
<evidence type="ECO:0000256" key="1">
    <source>
        <dbReference type="SAM" id="SignalP"/>
    </source>
</evidence>
<evidence type="ECO:0000313" key="3">
    <source>
        <dbReference type="Proteomes" id="UP001176429"/>
    </source>
</evidence>